<dbReference type="EMBL" id="UOEA01000071">
    <property type="protein sequence ID" value="VAV84734.1"/>
    <property type="molecule type" value="Genomic_DNA"/>
</dbReference>
<comment type="cofactor">
    <cofactor evidence="1">
        <name>NAD(+)</name>
        <dbReference type="ChEBI" id="CHEBI:57540"/>
    </cofactor>
</comment>
<dbReference type="EC" id="4.2.1.46" evidence="5"/>
<dbReference type="InterPro" id="IPR005888">
    <property type="entry name" value="dTDP_Gluc_deHydtase"/>
</dbReference>
<proteinExistence type="predicted"/>
<sequence length="353" mass="39671">MNILITGGAGFIGVNLVSYMVNKYPAYNIVVLDNLTYAGNLLSLKSVENKPNYTFVKGDICDRALVDKVFVEYKINAVMHLAAESHVDRSIMSAEEFLRTNVMGTYTLLEAARGAWKDAAQDGVRRVFLNVSTDEVYGTLGATGAFTEQTPYSPNSPYSASKASADHFVRAFHETHGLPTLTTNCSNNYGPFQLPEKLIPLMILSATEGKPLPVYGKGENVRDWLYVEDHCRALDLALHKGRFGQTYNVGGENEWTNIKLVRRICELLDEMKPSPDGEGYASLITYVQDRPGHDLRYAIDAAKIRDELGWRPERSFAEGLRETVQWYLDNIKWCDDVRSGAYAQYYEKNYVGR</sequence>
<dbReference type="Pfam" id="PF16363">
    <property type="entry name" value="GDP_Man_Dehyd"/>
    <property type="match status" value="1"/>
</dbReference>
<dbReference type="GO" id="GO:0008460">
    <property type="term" value="F:dTDP-glucose 4,6-dehydratase activity"/>
    <property type="evidence" value="ECO:0007669"/>
    <property type="project" value="UniProtKB-EC"/>
</dbReference>
<reference evidence="5" key="1">
    <citation type="submission" date="2018-06" db="EMBL/GenBank/DDBJ databases">
        <authorList>
            <person name="Zhirakovskaya E."/>
        </authorList>
    </citation>
    <scope>NUCLEOTIDE SEQUENCE</scope>
</reference>
<dbReference type="NCBIfam" id="TIGR01181">
    <property type="entry name" value="dTDP_gluc_dehyt"/>
    <property type="match status" value="1"/>
</dbReference>
<keyword evidence="3 5" id="KW-0456">Lyase</keyword>
<dbReference type="SUPFAM" id="SSF51735">
    <property type="entry name" value="NAD(P)-binding Rossmann-fold domains"/>
    <property type="match status" value="1"/>
</dbReference>
<protein>
    <submittedName>
        <fullName evidence="5">dTDP-glucose 4,6-dehydratase</fullName>
        <ecNumber evidence="5">4.2.1.46</ecNumber>
    </submittedName>
</protein>
<gene>
    <name evidence="5" type="ORF">MNBD_DELTA01-1945</name>
</gene>
<feature type="domain" description="NAD(P)-binding" evidence="4">
    <location>
        <begin position="4"/>
        <end position="323"/>
    </location>
</feature>
<dbReference type="Gene3D" id="3.90.25.10">
    <property type="entry name" value="UDP-galactose 4-epimerase, domain 1"/>
    <property type="match status" value="1"/>
</dbReference>
<accession>A0A3B0QST4</accession>
<organism evidence="5">
    <name type="scientific">hydrothermal vent metagenome</name>
    <dbReference type="NCBI Taxonomy" id="652676"/>
    <lineage>
        <taxon>unclassified sequences</taxon>
        <taxon>metagenomes</taxon>
        <taxon>ecological metagenomes</taxon>
    </lineage>
</organism>
<dbReference type="Gene3D" id="3.40.50.720">
    <property type="entry name" value="NAD(P)-binding Rossmann-like Domain"/>
    <property type="match status" value="1"/>
</dbReference>
<dbReference type="InterPro" id="IPR016040">
    <property type="entry name" value="NAD(P)-bd_dom"/>
</dbReference>
<evidence type="ECO:0000259" key="4">
    <source>
        <dbReference type="Pfam" id="PF16363"/>
    </source>
</evidence>
<evidence type="ECO:0000313" key="5">
    <source>
        <dbReference type="EMBL" id="VAV84734.1"/>
    </source>
</evidence>
<dbReference type="PANTHER" id="PTHR43000">
    <property type="entry name" value="DTDP-D-GLUCOSE 4,6-DEHYDRATASE-RELATED"/>
    <property type="match status" value="1"/>
</dbReference>
<dbReference type="GO" id="GO:0009225">
    <property type="term" value="P:nucleotide-sugar metabolic process"/>
    <property type="evidence" value="ECO:0007669"/>
    <property type="project" value="InterPro"/>
</dbReference>
<evidence type="ECO:0000256" key="1">
    <source>
        <dbReference type="ARBA" id="ARBA00001911"/>
    </source>
</evidence>
<evidence type="ECO:0000256" key="2">
    <source>
        <dbReference type="ARBA" id="ARBA00023027"/>
    </source>
</evidence>
<dbReference type="InterPro" id="IPR036291">
    <property type="entry name" value="NAD(P)-bd_dom_sf"/>
</dbReference>
<dbReference type="CDD" id="cd05246">
    <property type="entry name" value="dTDP_GD_SDR_e"/>
    <property type="match status" value="1"/>
</dbReference>
<name>A0A3B0QST4_9ZZZZ</name>
<dbReference type="AlphaFoldDB" id="A0A3B0QST4"/>
<evidence type="ECO:0000256" key="3">
    <source>
        <dbReference type="ARBA" id="ARBA00023239"/>
    </source>
</evidence>
<keyword evidence="2" id="KW-0520">NAD</keyword>